<dbReference type="PANTHER" id="PTHR45527:SF1">
    <property type="entry name" value="FATTY ACID SYNTHASE"/>
    <property type="match status" value="1"/>
</dbReference>
<dbReference type="SMART" id="SM00823">
    <property type="entry name" value="PKS_PP"/>
    <property type="match status" value="1"/>
</dbReference>
<dbReference type="InterPro" id="IPR020806">
    <property type="entry name" value="PKS_PP-bd"/>
</dbReference>
<dbReference type="GO" id="GO:0031177">
    <property type="term" value="F:phosphopantetheine binding"/>
    <property type="evidence" value="ECO:0007669"/>
    <property type="project" value="InterPro"/>
</dbReference>
<dbReference type="InterPro" id="IPR036736">
    <property type="entry name" value="ACP-like_sf"/>
</dbReference>
<proteinExistence type="predicted"/>
<sequence>MEHTGDVARDEVILRALRAREDVAEAVVCDVELAGGPTTVILVRSEDFCAGADVRDDVLDVLGTAGPPVVVVAPDAGSFAEAAGDQGALRELVEGSPYAYSWVAPDSPRDELVAEVVAQVLGRSRVSMTDNFLDLGGDSVLALEVVSELEQRTEQALPVEALFETATVAEFAARTGEGVAHR</sequence>
<dbReference type="InterPro" id="IPR009081">
    <property type="entry name" value="PP-bd_ACP"/>
</dbReference>
<comment type="caution">
    <text evidence="4">The sequence shown here is derived from an EMBL/GenBank/DDBJ whole genome shotgun (WGS) entry which is preliminary data.</text>
</comment>
<evidence type="ECO:0000313" key="4">
    <source>
        <dbReference type="EMBL" id="GIH11875.1"/>
    </source>
</evidence>
<protein>
    <recommendedName>
        <fullName evidence="3">Carrier domain-containing protein</fullName>
    </recommendedName>
</protein>
<feature type="domain" description="Carrier" evidence="3">
    <location>
        <begin position="104"/>
        <end position="179"/>
    </location>
</feature>
<dbReference type="Gene3D" id="1.10.1200.10">
    <property type="entry name" value="ACP-like"/>
    <property type="match status" value="1"/>
</dbReference>
<gene>
    <name evidence="4" type="ORF">Raf01_00470</name>
</gene>
<reference evidence="4" key="1">
    <citation type="submission" date="2021-01" db="EMBL/GenBank/DDBJ databases">
        <title>Whole genome shotgun sequence of Rugosimonospora africana NBRC 104875.</title>
        <authorList>
            <person name="Komaki H."/>
            <person name="Tamura T."/>
        </authorList>
    </citation>
    <scope>NUCLEOTIDE SEQUENCE</scope>
    <source>
        <strain evidence="4">NBRC 104875</strain>
    </source>
</reference>
<organism evidence="4 5">
    <name type="scientific">Rugosimonospora africana</name>
    <dbReference type="NCBI Taxonomy" id="556532"/>
    <lineage>
        <taxon>Bacteria</taxon>
        <taxon>Bacillati</taxon>
        <taxon>Actinomycetota</taxon>
        <taxon>Actinomycetes</taxon>
        <taxon>Micromonosporales</taxon>
        <taxon>Micromonosporaceae</taxon>
        <taxon>Rugosimonospora</taxon>
    </lineage>
</organism>
<evidence type="ECO:0000259" key="3">
    <source>
        <dbReference type="PROSITE" id="PS50075"/>
    </source>
</evidence>
<evidence type="ECO:0000313" key="5">
    <source>
        <dbReference type="Proteomes" id="UP000642748"/>
    </source>
</evidence>
<dbReference type="RefSeq" id="WP_203915607.1">
    <property type="nucleotide sequence ID" value="NZ_BONZ01000001.1"/>
</dbReference>
<name>A0A8J3VMD9_9ACTN</name>
<dbReference type="InterPro" id="IPR006162">
    <property type="entry name" value="Ppantetheine_attach_site"/>
</dbReference>
<dbReference type="PANTHER" id="PTHR45527">
    <property type="entry name" value="NONRIBOSOMAL PEPTIDE SYNTHETASE"/>
    <property type="match status" value="1"/>
</dbReference>
<keyword evidence="1" id="KW-0596">Phosphopantetheine</keyword>
<evidence type="ECO:0000256" key="2">
    <source>
        <dbReference type="ARBA" id="ARBA00022553"/>
    </source>
</evidence>
<keyword evidence="2" id="KW-0597">Phosphoprotein</keyword>
<keyword evidence="5" id="KW-1185">Reference proteome</keyword>
<dbReference type="GO" id="GO:0043041">
    <property type="term" value="P:amino acid activation for nonribosomal peptide biosynthetic process"/>
    <property type="evidence" value="ECO:0007669"/>
    <property type="project" value="TreeGrafter"/>
</dbReference>
<dbReference type="AlphaFoldDB" id="A0A8J3VMD9"/>
<accession>A0A8J3VMD9</accession>
<dbReference type="Proteomes" id="UP000642748">
    <property type="component" value="Unassembled WGS sequence"/>
</dbReference>
<dbReference type="GO" id="GO:0005737">
    <property type="term" value="C:cytoplasm"/>
    <property type="evidence" value="ECO:0007669"/>
    <property type="project" value="TreeGrafter"/>
</dbReference>
<dbReference type="Pfam" id="PF00550">
    <property type="entry name" value="PP-binding"/>
    <property type="match status" value="1"/>
</dbReference>
<dbReference type="PROSITE" id="PS00012">
    <property type="entry name" value="PHOSPHOPANTETHEINE"/>
    <property type="match status" value="1"/>
</dbReference>
<dbReference type="EMBL" id="BONZ01000001">
    <property type="protein sequence ID" value="GIH11875.1"/>
    <property type="molecule type" value="Genomic_DNA"/>
</dbReference>
<dbReference type="SUPFAM" id="SSF47336">
    <property type="entry name" value="ACP-like"/>
    <property type="match status" value="1"/>
</dbReference>
<dbReference type="PROSITE" id="PS50075">
    <property type="entry name" value="CARRIER"/>
    <property type="match status" value="1"/>
</dbReference>
<evidence type="ECO:0000256" key="1">
    <source>
        <dbReference type="ARBA" id="ARBA00022450"/>
    </source>
</evidence>
<dbReference type="GO" id="GO:0044550">
    <property type="term" value="P:secondary metabolite biosynthetic process"/>
    <property type="evidence" value="ECO:0007669"/>
    <property type="project" value="TreeGrafter"/>
</dbReference>